<evidence type="ECO:0000256" key="1">
    <source>
        <dbReference type="SAM" id="Phobius"/>
    </source>
</evidence>
<comment type="caution">
    <text evidence="3">The sequence shown here is derived from an EMBL/GenBank/DDBJ whole genome shotgun (WGS) entry which is preliminary data.</text>
</comment>
<keyword evidence="1" id="KW-0472">Membrane</keyword>
<dbReference type="EMBL" id="CAJNOL010000088">
    <property type="protein sequence ID" value="CAF0833817.1"/>
    <property type="molecule type" value="Genomic_DNA"/>
</dbReference>
<protein>
    <submittedName>
        <fullName evidence="3">Uncharacterized protein</fullName>
    </submittedName>
</protein>
<sequence>MQIVLHLLFIVQNFNIVQLNDQEKHFVNIIKRDVHSSSLQNLNRYTKTYENGQNIIFYTPNFTLIDSLLSIISINQQKSSVCNHTTWLIRQISLNNNHLNQYKEIARYDSIKNQFILNYHKDYSYTIDSNTGQLTLINTNNENLLYTEISLHAQSGLSQGDDILHDIYRLIRLSTKSINCTRNVTVNIDESFEITCTIEYEFLNYDDLDNYQPIINFTFYIKENDFIYKIIDQNYLNEIKDFKIDNNITLNWKRSIIYTIKSINKEENNREYGCIIIPDTLRNEDLFQDNNRICRIGINVKNRWDLIDIMILILSILSSLLFIISLILCLATQRYHKKRIVQIKPEILDKTITLPLNTNTTKQTFSKENLFSNNNEIKSEIPLITSKQFSAASIKTHSSEHIHRHKPGCPKYIPSPEHNLLSSNLFTHTTIDNIKKIILPDIPQNNELFDDQTYIHFYIPSKTENISFKKLHSTLIEKDKSSD</sequence>
<proteinExistence type="predicted"/>
<keyword evidence="1" id="KW-0812">Transmembrane</keyword>
<dbReference type="AlphaFoldDB" id="A0A813V6Z2"/>
<dbReference type="Proteomes" id="UP000663870">
    <property type="component" value="Unassembled WGS sequence"/>
</dbReference>
<feature type="chain" id="PRO_5032421412" evidence="2">
    <location>
        <begin position="20"/>
        <end position="483"/>
    </location>
</feature>
<keyword evidence="1" id="KW-1133">Transmembrane helix</keyword>
<reference evidence="3" key="1">
    <citation type="submission" date="2021-02" db="EMBL/GenBank/DDBJ databases">
        <authorList>
            <person name="Nowell W R."/>
        </authorList>
    </citation>
    <scope>NUCLEOTIDE SEQUENCE</scope>
</reference>
<accession>A0A813V6Z2</accession>
<feature type="transmembrane region" description="Helical" evidence="1">
    <location>
        <begin position="309"/>
        <end position="331"/>
    </location>
</feature>
<evidence type="ECO:0000313" key="3">
    <source>
        <dbReference type="EMBL" id="CAF0833817.1"/>
    </source>
</evidence>
<gene>
    <name evidence="3" type="ORF">JXQ802_LOCUS5827</name>
</gene>
<evidence type="ECO:0000313" key="4">
    <source>
        <dbReference type="Proteomes" id="UP000663870"/>
    </source>
</evidence>
<evidence type="ECO:0000256" key="2">
    <source>
        <dbReference type="SAM" id="SignalP"/>
    </source>
</evidence>
<name>A0A813V6Z2_9BILA</name>
<keyword evidence="4" id="KW-1185">Reference proteome</keyword>
<keyword evidence="2" id="KW-0732">Signal</keyword>
<organism evidence="3 4">
    <name type="scientific">Rotaria sordida</name>
    <dbReference type="NCBI Taxonomy" id="392033"/>
    <lineage>
        <taxon>Eukaryota</taxon>
        <taxon>Metazoa</taxon>
        <taxon>Spiralia</taxon>
        <taxon>Gnathifera</taxon>
        <taxon>Rotifera</taxon>
        <taxon>Eurotatoria</taxon>
        <taxon>Bdelloidea</taxon>
        <taxon>Philodinida</taxon>
        <taxon>Philodinidae</taxon>
        <taxon>Rotaria</taxon>
    </lineage>
</organism>
<feature type="signal peptide" evidence="2">
    <location>
        <begin position="1"/>
        <end position="19"/>
    </location>
</feature>